<feature type="domain" description="Flo11" evidence="2">
    <location>
        <begin position="89"/>
        <end position="263"/>
    </location>
</feature>
<accession>A0A1E4RVW8</accession>
<dbReference type="EMBL" id="KV453942">
    <property type="protein sequence ID" value="ODV71341.1"/>
    <property type="molecule type" value="Genomic_DNA"/>
</dbReference>
<feature type="region of interest" description="Disordered" evidence="1">
    <location>
        <begin position="1"/>
        <end position="97"/>
    </location>
</feature>
<evidence type="ECO:0000256" key="1">
    <source>
        <dbReference type="SAM" id="MobiDB-lite"/>
    </source>
</evidence>
<name>A0A1E4RVW8_CYBJN</name>
<protein>
    <recommendedName>
        <fullName evidence="2">Flo11 domain-containing protein</fullName>
    </recommendedName>
</protein>
<dbReference type="Proteomes" id="UP000094389">
    <property type="component" value="Unassembled WGS sequence"/>
</dbReference>
<feature type="compositionally biased region" description="Polar residues" evidence="1">
    <location>
        <begin position="269"/>
        <end position="293"/>
    </location>
</feature>
<dbReference type="GeneID" id="30991073"/>
<dbReference type="InterPro" id="IPR018789">
    <property type="entry name" value="Flo11"/>
</dbReference>
<feature type="non-terminal residue" evidence="3">
    <location>
        <position position="349"/>
    </location>
</feature>
<evidence type="ECO:0000313" key="3">
    <source>
        <dbReference type="EMBL" id="ODV71341.1"/>
    </source>
</evidence>
<evidence type="ECO:0000259" key="2">
    <source>
        <dbReference type="PROSITE" id="PS51824"/>
    </source>
</evidence>
<dbReference type="RefSeq" id="XP_020068380.1">
    <property type="nucleotide sequence ID" value="XM_020216677.1"/>
</dbReference>
<keyword evidence="4" id="KW-1185">Reference proteome</keyword>
<dbReference type="OMA" id="NILHYDM"/>
<sequence length="349" mass="35797">VESASSGVESATSGVESASSGVESAISSSESATSGVESATSGVESVSSGIESTTTLAGDGTTSTTGTAFASSKETSISGTSASTSSETSASTSSQCSITPQCTDLDFTYHSKITDFPLADIVISNVKWTGGNNYDVTIKFTSSEKTMSLNSLSELKIIGNIQKVLFSRNSNIALISNPDSWETTVSLTLVPDADGNVVTPSFQIQYDWCTAGVTDQSECASWTYARSYDYMTGCNDYDEDSSTSKTDAPSYGWPAECYNYNNGGREDGSTSAVSQDITTTGAESTNSQSSTILLSRDHTSSTSRPASTVTSGVESATSGTESASSGAESVSSGIESTTTLAGDGTTSTT</sequence>
<dbReference type="AlphaFoldDB" id="A0A1E4RVW8"/>
<reference evidence="3 4" key="1">
    <citation type="journal article" date="2016" name="Proc. Natl. Acad. Sci. U.S.A.">
        <title>Comparative genomics of biotechnologically important yeasts.</title>
        <authorList>
            <person name="Riley R."/>
            <person name="Haridas S."/>
            <person name="Wolfe K.H."/>
            <person name="Lopes M.R."/>
            <person name="Hittinger C.T."/>
            <person name="Goeker M."/>
            <person name="Salamov A.A."/>
            <person name="Wisecaver J.H."/>
            <person name="Long T.M."/>
            <person name="Calvey C.H."/>
            <person name="Aerts A.L."/>
            <person name="Barry K.W."/>
            <person name="Choi C."/>
            <person name="Clum A."/>
            <person name="Coughlan A.Y."/>
            <person name="Deshpande S."/>
            <person name="Douglass A.P."/>
            <person name="Hanson S.J."/>
            <person name="Klenk H.-P."/>
            <person name="LaButti K.M."/>
            <person name="Lapidus A."/>
            <person name="Lindquist E.A."/>
            <person name="Lipzen A.M."/>
            <person name="Meier-Kolthoff J.P."/>
            <person name="Ohm R.A."/>
            <person name="Otillar R.P."/>
            <person name="Pangilinan J.L."/>
            <person name="Peng Y."/>
            <person name="Rokas A."/>
            <person name="Rosa C.A."/>
            <person name="Scheuner C."/>
            <person name="Sibirny A.A."/>
            <person name="Slot J.C."/>
            <person name="Stielow J.B."/>
            <person name="Sun H."/>
            <person name="Kurtzman C.P."/>
            <person name="Blackwell M."/>
            <person name="Grigoriev I.V."/>
            <person name="Jeffries T.W."/>
        </authorList>
    </citation>
    <scope>NUCLEOTIDE SEQUENCE [LARGE SCALE GENOMIC DNA]</scope>
    <source>
        <strain evidence="4">ATCC 18201 / CBS 1600 / BCRC 20928 / JCM 3617 / NBRC 0987 / NRRL Y-1542</strain>
    </source>
</reference>
<proteinExistence type="predicted"/>
<dbReference type="PROSITE" id="PS51824">
    <property type="entry name" value="FLO11"/>
    <property type="match status" value="1"/>
</dbReference>
<dbReference type="STRING" id="983966.A0A1E4RVW8"/>
<gene>
    <name evidence="3" type="ORF">CYBJADRAFT_175273</name>
</gene>
<organism evidence="3 4">
    <name type="scientific">Cyberlindnera jadinii (strain ATCC 18201 / CBS 1600 / BCRC 20928 / JCM 3617 / NBRC 0987 / NRRL Y-1542)</name>
    <name type="common">Torula yeast</name>
    <name type="synonym">Candida utilis</name>
    <dbReference type="NCBI Taxonomy" id="983966"/>
    <lineage>
        <taxon>Eukaryota</taxon>
        <taxon>Fungi</taxon>
        <taxon>Dikarya</taxon>
        <taxon>Ascomycota</taxon>
        <taxon>Saccharomycotina</taxon>
        <taxon>Saccharomycetes</taxon>
        <taxon>Phaffomycetales</taxon>
        <taxon>Phaffomycetaceae</taxon>
        <taxon>Cyberlindnera</taxon>
    </lineage>
</organism>
<dbReference type="OrthoDB" id="1637350at2759"/>
<feature type="compositionally biased region" description="Polar residues" evidence="1">
    <location>
        <begin position="300"/>
        <end position="312"/>
    </location>
</feature>
<feature type="non-terminal residue" evidence="3">
    <location>
        <position position="1"/>
    </location>
</feature>
<feature type="compositionally biased region" description="Low complexity" evidence="1">
    <location>
        <begin position="8"/>
        <end position="97"/>
    </location>
</feature>
<feature type="compositionally biased region" description="Low complexity" evidence="1">
    <location>
        <begin position="313"/>
        <end position="349"/>
    </location>
</feature>
<evidence type="ECO:0000313" key="4">
    <source>
        <dbReference type="Proteomes" id="UP000094389"/>
    </source>
</evidence>
<dbReference type="Pfam" id="PF10182">
    <property type="entry name" value="Flo11"/>
    <property type="match status" value="1"/>
</dbReference>
<feature type="region of interest" description="Disordered" evidence="1">
    <location>
        <begin position="266"/>
        <end position="349"/>
    </location>
</feature>
<dbReference type="SMART" id="SM01213">
    <property type="entry name" value="Flo11"/>
    <property type="match status" value="1"/>
</dbReference>